<dbReference type="EnsemblMetazoa" id="XM_038193714.1">
    <property type="protein sequence ID" value="XP_038049642.1"/>
    <property type="gene ID" value="LOC119723156"/>
</dbReference>
<reference evidence="13" key="1">
    <citation type="submission" date="2022-11" db="UniProtKB">
        <authorList>
            <consortium name="EnsemblMetazoa"/>
        </authorList>
    </citation>
    <scope>IDENTIFICATION</scope>
</reference>
<evidence type="ECO:0000256" key="2">
    <source>
        <dbReference type="ARBA" id="ARBA00004922"/>
    </source>
</evidence>
<dbReference type="InterPro" id="IPR004856">
    <property type="entry name" value="Glyco_trans_ALG6/ALG8"/>
</dbReference>
<feature type="transmembrane region" description="Helical" evidence="10">
    <location>
        <begin position="174"/>
        <end position="199"/>
    </location>
</feature>
<feature type="transmembrane region" description="Helical" evidence="10">
    <location>
        <begin position="397"/>
        <end position="414"/>
    </location>
</feature>
<evidence type="ECO:0000256" key="8">
    <source>
        <dbReference type="ARBA" id="ARBA00022989"/>
    </source>
</evidence>
<dbReference type="GeneID" id="119723156"/>
<evidence type="ECO:0000256" key="7">
    <source>
        <dbReference type="ARBA" id="ARBA00022824"/>
    </source>
</evidence>
<feature type="compositionally biased region" description="Basic residues" evidence="11">
    <location>
        <begin position="492"/>
        <end position="512"/>
    </location>
</feature>
<feature type="transmembrane region" description="Helical" evidence="10">
    <location>
        <begin position="115"/>
        <end position="137"/>
    </location>
</feature>
<evidence type="ECO:0000256" key="3">
    <source>
        <dbReference type="ARBA" id="ARBA00008715"/>
    </source>
</evidence>
<feature type="transmembrane region" description="Helical" evidence="10">
    <location>
        <begin position="236"/>
        <end position="255"/>
    </location>
</feature>
<evidence type="ECO:0000256" key="4">
    <source>
        <dbReference type="ARBA" id="ARBA00022676"/>
    </source>
</evidence>
<sequence>MENRLALTACLVLVAVAVRWAVSLNPYSGAGKPPMFGDYEAQRHWMEITTNLPIKQWYSNSTENDLLYWGLDYPPLTAYHSWLCGVIANETDPDWVALNSSRGYESYEHKLFMRYSVLAVDVLLYIPAVVAFCVWALPHQSDVNQLKTAAAFLLYPGLIIIDHGHFQYNCASLGFALWAVVALATNHDLLGSIAFVLALNYKQMELYHALPFFCCLLARCIWETRLPLLYRFWKLVQIGVVVIATFALCWLPFLTDVEVSLQVLRRLFPFDRGLFEDKVANFWCSINVLVKIKEHLSQDALVKLCLATNGVCLLPLSIDLLRAGTRSANSILKFHYALINSSLVFFLFSYQVHEKSILLVALPVCCLLDRHPLLCSWFLLISTFSMLPLLIKDQLLLPYLILCIMFLTVAKMSFREKSAKFKLLFLCSILGAAILSVASVTVQPPARYPDLFAVLVSFYACAHFLLFLIVFQIMQLTTAVETDVANNAASGHHSKQGTGKKGKPKRKAQKVE</sequence>
<protein>
    <recommendedName>
        <fullName evidence="10">Alpha-1,3-glucosyltransferase</fullName>
        <ecNumber evidence="10">2.4.1.-</ecNumber>
    </recommendedName>
</protein>
<feature type="signal peptide" evidence="12">
    <location>
        <begin position="1"/>
        <end position="21"/>
    </location>
</feature>
<evidence type="ECO:0000256" key="5">
    <source>
        <dbReference type="ARBA" id="ARBA00022679"/>
    </source>
</evidence>
<evidence type="ECO:0000313" key="13">
    <source>
        <dbReference type="EnsemblMetazoa" id="XP_038049642.1"/>
    </source>
</evidence>
<evidence type="ECO:0000256" key="6">
    <source>
        <dbReference type="ARBA" id="ARBA00022692"/>
    </source>
</evidence>
<dbReference type="CTD" id="29929"/>
<proteinExistence type="inferred from homology"/>
<dbReference type="Proteomes" id="UP000887568">
    <property type="component" value="Unplaced"/>
</dbReference>
<comment type="pathway">
    <text evidence="2 10">Protein modification; protein glycosylation.</text>
</comment>
<organism evidence="13 14">
    <name type="scientific">Patiria miniata</name>
    <name type="common">Bat star</name>
    <name type="synonym">Asterina miniata</name>
    <dbReference type="NCBI Taxonomy" id="46514"/>
    <lineage>
        <taxon>Eukaryota</taxon>
        <taxon>Metazoa</taxon>
        <taxon>Echinodermata</taxon>
        <taxon>Eleutherozoa</taxon>
        <taxon>Asterozoa</taxon>
        <taxon>Asteroidea</taxon>
        <taxon>Valvatacea</taxon>
        <taxon>Valvatida</taxon>
        <taxon>Asterinidae</taxon>
        <taxon>Patiria</taxon>
    </lineage>
</organism>
<dbReference type="AlphaFoldDB" id="A0A913ZCY0"/>
<dbReference type="EC" id="2.4.1.-" evidence="10"/>
<comment type="subcellular location">
    <subcellularLocation>
        <location evidence="1 10">Endoplasmic reticulum membrane</location>
        <topology evidence="1 10">Multi-pass membrane protein</topology>
    </subcellularLocation>
</comment>
<feature type="transmembrane region" description="Helical" evidence="10">
    <location>
        <begin position="149"/>
        <end position="168"/>
    </location>
</feature>
<feature type="transmembrane region" description="Helical" evidence="10">
    <location>
        <begin position="334"/>
        <end position="352"/>
    </location>
</feature>
<keyword evidence="9 10" id="KW-0472">Membrane</keyword>
<keyword evidence="6 10" id="KW-0812">Transmembrane</keyword>
<evidence type="ECO:0000256" key="1">
    <source>
        <dbReference type="ARBA" id="ARBA00004477"/>
    </source>
</evidence>
<dbReference type="PANTHER" id="PTHR12413:SF1">
    <property type="entry name" value="DOLICHYL PYROPHOSPHATE MAN9GLCNAC2 ALPHA-1,3-GLUCOSYLTRANSFERASE"/>
    <property type="match status" value="1"/>
</dbReference>
<evidence type="ECO:0000313" key="14">
    <source>
        <dbReference type="Proteomes" id="UP000887568"/>
    </source>
</evidence>
<keyword evidence="8 10" id="KW-1133">Transmembrane helix</keyword>
<feature type="transmembrane region" description="Helical" evidence="10">
    <location>
        <begin position="373"/>
        <end position="391"/>
    </location>
</feature>
<keyword evidence="7 10" id="KW-0256">Endoplasmic reticulum</keyword>
<dbReference type="GO" id="GO:0005789">
    <property type="term" value="C:endoplasmic reticulum membrane"/>
    <property type="evidence" value="ECO:0007669"/>
    <property type="project" value="UniProtKB-SubCell"/>
</dbReference>
<dbReference type="GO" id="GO:0042281">
    <property type="term" value="F:dolichyl pyrophosphate Man9GlcNAc2 alpha-1,3-glucosyltransferase activity"/>
    <property type="evidence" value="ECO:0007669"/>
    <property type="project" value="TreeGrafter"/>
</dbReference>
<keyword evidence="4 10" id="KW-0328">Glycosyltransferase</keyword>
<keyword evidence="5 10" id="KW-0808">Transferase</keyword>
<name>A0A913ZCY0_PATMI</name>
<keyword evidence="14" id="KW-1185">Reference proteome</keyword>
<dbReference type="OMA" id="FQVPPMH"/>
<feature type="chain" id="PRO_5037000623" description="Alpha-1,3-glucosyltransferase" evidence="12">
    <location>
        <begin position="22"/>
        <end position="512"/>
    </location>
</feature>
<feature type="region of interest" description="Disordered" evidence="11">
    <location>
        <begin position="488"/>
        <end position="512"/>
    </location>
</feature>
<evidence type="ECO:0000256" key="9">
    <source>
        <dbReference type="ARBA" id="ARBA00023136"/>
    </source>
</evidence>
<dbReference type="PANTHER" id="PTHR12413">
    <property type="entry name" value="DOLICHYL GLYCOSYLTRANSFERASE"/>
    <property type="match status" value="1"/>
</dbReference>
<evidence type="ECO:0000256" key="12">
    <source>
        <dbReference type="SAM" id="SignalP"/>
    </source>
</evidence>
<feature type="transmembrane region" description="Helical" evidence="10">
    <location>
        <begin position="421"/>
        <end position="439"/>
    </location>
</feature>
<keyword evidence="12" id="KW-0732">Signal</keyword>
<accession>A0A913ZCY0</accession>
<dbReference type="Pfam" id="PF03155">
    <property type="entry name" value="Alg6_Alg8"/>
    <property type="match status" value="1"/>
</dbReference>
<feature type="transmembrane region" description="Helical" evidence="10">
    <location>
        <begin position="451"/>
        <end position="471"/>
    </location>
</feature>
<comment type="similarity">
    <text evidence="3 10">Belongs to the ALG6/ALG8 glucosyltransferase family.</text>
</comment>
<evidence type="ECO:0000256" key="10">
    <source>
        <dbReference type="RuleBase" id="RU363110"/>
    </source>
</evidence>
<dbReference type="OrthoDB" id="4983at2759"/>
<evidence type="ECO:0000256" key="11">
    <source>
        <dbReference type="SAM" id="MobiDB-lite"/>
    </source>
</evidence>
<dbReference type="RefSeq" id="XP_038049642.1">
    <property type="nucleotide sequence ID" value="XM_038193714.1"/>
</dbReference>